<comment type="caution">
    <text evidence="4">The sequence shown here is derived from an EMBL/GenBank/DDBJ whole genome shotgun (WGS) entry which is preliminary data.</text>
</comment>
<dbReference type="OrthoDB" id="537551at2759"/>
<keyword evidence="5" id="KW-1185">Reference proteome</keyword>
<sequence length="2635" mass="265149">MLRSGDGGPWQPQRPPDHGPGAGQPHASRTRVGLQQCGGSAGSVGNSAHAPPLRLPPPPPPVMAGSTGGPMDGWAQGEQQRAQSSPRSPSRLRATLHSRAAEAGQGRQQGAGDAACFIRVEHVGEGAAATAVHPQEDVCIEHIQADGARHAAEVETGIIQQVDGLVHYFNQLHSQDEATIEQLELRLAQGEEALAAMHAQQLEAAAAQQKQRPQQQQQLGIQQQQQQQQQQHQHQVKQRQPLLEHPGPAAQAGGAPFADGFWVRVQSSWAARPRAWLWGILLCLALLALIIGLAAGLALRGRGAAGAAVSRGTATGSGLTPGASAAGTATGGTVARSIGSSSSGHLTSASLAPAGEHAFNITFALAGPGTLHFVVLYASLYARFLDTFVAFDNAAVDATAAIADDLAAFTGGVVARGACAVAQGGVATSCRIGPSSDPGDEGGSPPGAFACSPAASCTVQNSCFGALCHFSRYAVVANTTYKVVAMTELTNSSEAGVPLLIGSFRTAPATSAPLPNPGLRVDPVISFDRFAVDGVGQERLGFAYVIVTRPAKQRGTLVLPGTATNFSRVVGLRRRSSRRLLQAANLTLLPPEAAPLSPGTAFMPACPATVACSTAVATDAYVDAGSEQLVRADCTPVARVSDAARLVVDGLANDTLYRVTLATSDVAGLHAGWDALLRTQDASPPALSLLDSPPPGFTAFDLAVSLNEPGLVYAALHLAGGEGPVPTPACPPTFQALPMLQASAPVAAGGARVVLSFTAGLTPNTDYTATLIARDTAGNCQRAFTRVPVHTADNVPPITLALRAANITGSSAELRIALDEAGTAFYSVAPAAAGGGSACPAADELFAQAGAGRPEGLINGSIAVPARSPVEAVARISGLASETAYAACVVAQDATSQHNRQTAPQRVAFTTLDVTPPTATLAVAPAADGGDVACSRAPPYLCNLTWSAALSEPGAVRWALVRNSSGVPLPLPPPAALMAAATAGPLFSSGVLVAEGALALPPSPSGPISLAGLGSGTSYVLMFAARDAAMPTPNTAPALALRAIVAPDVAPPVFLEARFADAADTSLGLAVRLDESGTTFFVLVPHPSDAPGVDEVLQGVAAGGAAAAASGASSSAANATVALLAGGLQPGQLYDAHLAAVDAAGNRQLNVTTISRLRTTDSTPPAITALTATWTPPMGLALSAALTKPGTLRYLARPAADPAPTDPQALLAAVAANDLVAANFTGSLAVPTAGAAASGAACIADGGAFVIYAVAQDREGDNPGRWPNNSTLSSVSVTVAAPAASVSCNPAAFLSALRPTVMFDASGPGLPLGSVNVTTAPDSGATTPRPAAAAVAVCSDYLVAGDSGATGGGAPLLLSYQLRDVRGRTAVDTSGLTLHPLLSYASAAAAPAGINATVNELPSCDAHAVDPVSGIGECLVALDGRYFPASGRVAASVSLQLRLGSPGLLIVLPSRALHVGETVVVSLAAVNPTAAGLTSWSVPLRYDSSQLELASVTADPLWLDAITSNGGLSGRIASRTVRVTGRAPGQPAERYRSSSSIPLAELEFLVRVAVPGAYPGALAVGAGARLESGSSPAWVAPPAAFYDHRGGIQTSGSVNVTATRTLGLWAWAERRDVFNTAAFNGARVTTQLRAAAVRSWGTPAAVTLAPTSCGIAAASAAAAASALSLDAAQCAVHVDAVNSGAIKDASFALSAAGASASAVLSVWQPFNVAVEAGDPTLNSVLPINAAPIAPGCTDHYQSTRLRARADWSNGGGGPADSIAAADVTPLSTFTANDSTVVLVLGAAARGVGPGAASIGLAGFTPTGAVAPAVITVTDAPVCLVALEPLATTGVGFVGPLPSPPSGGAAQLSWRAEQQLDWEDSEARVLTVASFSDGASVDVSDRVLLSLRQDPAAASPLGPFALAYDTAGSPFVRVNASVSGAGPTAGCGAYLQASWEVCARPLGAGQGRVTLALPAPTSLAGLAAAPPAIASPGDPAALPPLSLPPSSALSLEVVFSDGSRRDFSSDARTSFAVAAGATLCQVERATGAGADGPWEVTTASSGGSPGGGTCRLTASVAFSGGPPLTADIGVEVVALRALPLYALGPTQLSEQPLPPASPPLGPMLRLLRCDGRNFDQATLWPAAVLSNCTGELAACPHQSLANRAWVALSSSDAAVLSVMRGYPSIPDYATFPLLDNRLVPLAPGSATLSLAFGNATTYVSIDVADTYQPTWPRAGSATDTAVQVSANMSAGGFAISVRALPSAGLDLQAEPPSAASVVQGGVLLSADTGRGPGFYAGAVTGLSPGTNYTLLLAVGSGLSLSSGVTALVGALVPDTVPPSFTAAAVSAAAADPSGSYALTLDISLDEGGTLAYAAYPAPCLGGDPSEAELRAGATLNSSCAPTTRGLRIFPNALREAVTLTGALPPSPYEPLRAWTSGQFDCPADAWQPASYTSPALVLYLLAADDAPGHHTYRGWASECAAPEYDTAAPAGPCAPVTVVACNNTQLAPEAFNSQPLPFQPWDGAAPAGGSGPAPPPGRPLRVPVALSDATPMAFAFADVSVDTSGGRAFVFTFAVTRPSLVRYELVRNVVERVAWGLYPVFDAATNHTVVLGRDCVLGAQLAPGTAYGVWYNATDVYGAASPWRIISAPLLP</sequence>
<organism evidence="4 5">
    <name type="scientific">Raphidocelis subcapitata</name>
    <dbReference type="NCBI Taxonomy" id="307507"/>
    <lineage>
        <taxon>Eukaryota</taxon>
        <taxon>Viridiplantae</taxon>
        <taxon>Chlorophyta</taxon>
        <taxon>core chlorophytes</taxon>
        <taxon>Chlorophyceae</taxon>
        <taxon>CS clade</taxon>
        <taxon>Sphaeropleales</taxon>
        <taxon>Selenastraceae</taxon>
        <taxon>Raphidocelis</taxon>
    </lineage>
</organism>
<feature type="transmembrane region" description="Helical" evidence="3">
    <location>
        <begin position="275"/>
        <end position="299"/>
    </location>
</feature>
<dbReference type="Proteomes" id="UP000247498">
    <property type="component" value="Unassembled WGS sequence"/>
</dbReference>
<evidence type="ECO:0000313" key="4">
    <source>
        <dbReference type="EMBL" id="GBF99606.1"/>
    </source>
</evidence>
<name>A0A2V0PIR5_9CHLO</name>
<keyword evidence="3" id="KW-1133">Transmembrane helix</keyword>
<feature type="compositionally biased region" description="Low complexity" evidence="2">
    <location>
        <begin position="79"/>
        <end position="92"/>
    </location>
</feature>
<reference evidence="4 5" key="1">
    <citation type="journal article" date="2018" name="Sci. Rep.">
        <title>Raphidocelis subcapitata (=Pseudokirchneriella subcapitata) provides an insight into genome evolution and environmental adaptations in the Sphaeropleales.</title>
        <authorList>
            <person name="Suzuki S."/>
            <person name="Yamaguchi H."/>
            <person name="Nakajima N."/>
            <person name="Kawachi M."/>
        </authorList>
    </citation>
    <scope>NUCLEOTIDE SEQUENCE [LARGE SCALE GENOMIC DNA]</scope>
    <source>
        <strain evidence="4 5">NIES-35</strain>
    </source>
</reference>
<evidence type="ECO:0000313" key="5">
    <source>
        <dbReference type="Proteomes" id="UP000247498"/>
    </source>
</evidence>
<accession>A0A2V0PIR5</accession>
<evidence type="ECO:0000256" key="1">
    <source>
        <dbReference type="SAM" id="Coils"/>
    </source>
</evidence>
<feature type="coiled-coil region" evidence="1">
    <location>
        <begin position="173"/>
        <end position="200"/>
    </location>
</feature>
<dbReference type="EMBL" id="BDRX01000164">
    <property type="protein sequence ID" value="GBF99606.1"/>
    <property type="molecule type" value="Genomic_DNA"/>
</dbReference>
<feature type="compositionally biased region" description="Pro residues" evidence="2">
    <location>
        <begin position="53"/>
        <end position="62"/>
    </location>
</feature>
<protein>
    <submittedName>
        <fullName evidence="4">Uncharacterized protein</fullName>
    </submittedName>
</protein>
<evidence type="ECO:0000256" key="2">
    <source>
        <dbReference type="SAM" id="MobiDB-lite"/>
    </source>
</evidence>
<evidence type="ECO:0000256" key="3">
    <source>
        <dbReference type="SAM" id="Phobius"/>
    </source>
</evidence>
<proteinExistence type="predicted"/>
<keyword evidence="3" id="KW-0812">Transmembrane</keyword>
<gene>
    <name evidence="4" type="ORF">Rsub_12070</name>
</gene>
<feature type="region of interest" description="Disordered" evidence="2">
    <location>
        <begin position="1"/>
        <end position="92"/>
    </location>
</feature>
<feature type="region of interest" description="Disordered" evidence="2">
    <location>
        <begin position="206"/>
        <end position="250"/>
    </location>
</feature>
<keyword evidence="1" id="KW-0175">Coiled coil</keyword>
<keyword evidence="3" id="KW-0472">Membrane</keyword>
<dbReference type="InParanoid" id="A0A2V0PIR5"/>